<sequence length="176" mass="19252">MKKLKFNVKKNLTVTLLVVLAIALGAGLISYVNKTPKPKEDKVLSNINKVDEVKIDEIKTENEEKAKVPVINAADSTEKSSQNNVVSSNTETVPKKPEPPKEKPKTKEDITNKNKVPTYPEKTVKPQKESSPKGGEKNNKGQVYFPGFGWVDDSGANKGETVTSDGDINKQVGTMD</sequence>
<reference evidence="2 3" key="1">
    <citation type="submission" date="2021-03" db="EMBL/GenBank/DDBJ databases">
        <title>Genomic Encyclopedia of Type Strains, Phase IV (KMG-IV): sequencing the most valuable type-strain genomes for metagenomic binning, comparative biology and taxonomic classification.</title>
        <authorList>
            <person name="Goeker M."/>
        </authorList>
    </citation>
    <scope>NUCLEOTIDE SEQUENCE [LARGE SCALE GENOMIC DNA]</scope>
    <source>
        <strain evidence="2 3">DSM 28783</strain>
    </source>
</reference>
<proteinExistence type="predicted"/>
<organism evidence="2 3">
    <name type="scientific">Clostridium algifaecis</name>
    <dbReference type="NCBI Taxonomy" id="1472040"/>
    <lineage>
        <taxon>Bacteria</taxon>
        <taxon>Bacillati</taxon>
        <taxon>Bacillota</taxon>
        <taxon>Clostridia</taxon>
        <taxon>Eubacteriales</taxon>
        <taxon>Clostridiaceae</taxon>
        <taxon>Clostridium</taxon>
    </lineage>
</organism>
<evidence type="ECO:0000313" key="2">
    <source>
        <dbReference type="EMBL" id="MBP2033387.1"/>
    </source>
</evidence>
<evidence type="ECO:0000256" key="1">
    <source>
        <dbReference type="SAM" id="MobiDB-lite"/>
    </source>
</evidence>
<protein>
    <submittedName>
        <fullName evidence="2">Type II secretory pathway pseudopilin PulG</fullName>
    </submittedName>
</protein>
<dbReference type="EMBL" id="JAGGLM010000014">
    <property type="protein sequence ID" value="MBP2033387.1"/>
    <property type="molecule type" value="Genomic_DNA"/>
</dbReference>
<name>A0ABS4KTM8_9CLOT</name>
<dbReference type="InterPro" id="IPR046680">
    <property type="entry name" value="DUF6550"/>
</dbReference>
<dbReference type="Pfam" id="PF20187">
    <property type="entry name" value="DUF6550"/>
    <property type="match status" value="1"/>
</dbReference>
<feature type="compositionally biased region" description="Basic and acidic residues" evidence="1">
    <location>
        <begin position="93"/>
        <end position="112"/>
    </location>
</feature>
<evidence type="ECO:0000313" key="3">
    <source>
        <dbReference type="Proteomes" id="UP001519307"/>
    </source>
</evidence>
<accession>A0ABS4KTM8</accession>
<dbReference type="RefSeq" id="WP_209702528.1">
    <property type="nucleotide sequence ID" value="NZ_JAGGLM010000014.1"/>
</dbReference>
<feature type="compositionally biased region" description="Polar residues" evidence="1">
    <location>
        <begin position="79"/>
        <end position="89"/>
    </location>
</feature>
<feature type="region of interest" description="Disordered" evidence="1">
    <location>
        <begin position="61"/>
        <end position="176"/>
    </location>
</feature>
<keyword evidence="3" id="KW-1185">Reference proteome</keyword>
<gene>
    <name evidence="2" type="ORF">J2Z42_002090</name>
</gene>
<feature type="compositionally biased region" description="Basic and acidic residues" evidence="1">
    <location>
        <begin position="122"/>
        <end position="139"/>
    </location>
</feature>
<comment type="caution">
    <text evidence="2">The sequence shown here is derived from an EMBL/GenBank/DDBJ whole genome shotgun (WGS) entry which is preliminary data.</text>
</comment>
<dbReference type="Proteomes" id="UP001519307">
    <property type="component" value="Unassembled WGS sequence"/>
</dbReference>